<name>A0A6L6XX48_9ACTN</name>
<dbReference type="Pfam" id="PF12146">
    <property type="entry name" value="Hydrolase_4"/>
    <property type="match status" value="1"/>
</dbReference>
<organism evidence="2 3">
    <name type="scientific">Nocardioides agri</name>
    <dbReference type="NCBI Taxonomy" id="2682843"/>
    <lineage>
        <taxon>Bacteria</taxon>
        <taxon>Bacillati</taxon>
        <taxon>Actinomycetota</taxon>
        <taxon>Actinomycetes</taxon>
        <taxon>Propionibacteriales</taxon>
        <taxon>Nocardioidaceae</taxon>
        <taxon>Nocardioides</taxon>
    </lineage>
</organism>
<dbReference type="Proteomes" id="UP000473525">
    <property type="component" value="Unassembled WGS sequence"/>
</dbReference>
<proteinExistence type="predicted"/>
<comment type="caution">
    <text evidence="2">The sequence shown here is derived from an EMBL/GenBank/DDBJ whole genome shotgun (WGS) entry which is preliminary data.</text>
</comment>
<gene>
    <name evidence="2" type="ORF">GON03_22605</name>
</gene>
<dbReference type="EMBL" id="WSEK01000005">
    <property type="protein sequence ID" value="MVQ51981.1"/>
    <property type="molecule type" value="Genomic_DNA"/>
</dbReference>
<dbReference type="SUPFAM" id="SSF53474">
    <property type="entry name" value="alpha/beta-Hydrolases"/>
    <property type="match status" value="1"/>
</dbReference>
<reference evidence="2 3" key="1">
    <citation type="submission" date="2019-12" db="EMBL/GenBank/DDBJ databases">
        <authorList>
            <person name="Huq M.A."/>
        </authorList>
    </citation>
    <scope>NUCLEOTIDE SEQUENCE [LARGE SCALE GENOMIC DNA]</scope>
    <source>
        <strain evidence="2 3">MAH-18</strain>
    </source>
</reference>
<dbReference type="InterPro" id="IPR029058">
    <property type="entry name" value="AB_hydrolase_fold"/>
</dbReference>
<dbReference type="GO" id="GO:0016787">
    <property type="term" value="F:hydrolase activity"/>
    <property type="evidence" value="ECO:0007669"/>
    <property type="project" value="UniProtKB-KW"/>
</dbReference>
<sequence length="314" mass="35243">METDVLGEPYLAETITLPPDDEGPVVATLVVRRAAQPTGRAVLHIHGFCDYFFQTAYAEWWNARGYDFYALDLRKYGRSLRPHQTPNYVADLREHFPEIDAAYLRVSERDDHDHVVMSAHSTGGLIVSLWANERRHALAGMVLNSPWLDMQGGPVMRGVGTTIVKQLGARQPMRTIPRTIEGHYAASLHADHAGEWTFNLDWKPLGSFPVTFGWLRAIRMGHDELHAGLEVGCPVLVLSSAGTRWPKEMGPDVHNYDIVLEVPQIRQWATALGSHVTYVAIEGARHDVVLSLKEPREKAYAEMGRWLGTYVDAD</sequence>
<evidence type="ECO:0000313" key="3">
    <source>
        <dbReference type="Proteomes" id="UP000473525"/>
    </source>
</evidence>
<evidence type="ECO:0000313" key="2">
    <source>
        <dbReference type="EMBL" id="MVQ51981.1"/>
    </source>
</evidence>
<dbReference type="InterPro" id="IPR022742">
    <property type="entry name" value="Hydrolase_4"/>
</dbReference>
<dbReference type="AlphaFoldDB" id="A0A6L6XX48"/>
<dbReference type="Gene3D" id="3.40.50.1820">
    <property type="entry name" value="alpha/beta hydrolase"/>
    <property type="match status" value="1"/>
</dbReference>
<accession>A0A6L6XX48</accession>
<feature type="domain" description="Serine aminopeptidase S33" evidence="1">
    <location>
        <begin position="40"/>
        <end position="185"/>
    </location>
</feature>
<evidence type="ECO:0000259" key="1">
    <source>
        <dbReference type="Pfam" id="PF12146"/>
    </source>
</evidence>
<protein>
    <submittedName>
        <fullName evidence="2">Alpha/beta fold hydrolase</fullName>
    </submittedName>
</protein>
<keyword evidence="2" id="KW-0378">Hydrolase</keyword>
<keyword evidence="3" id="KW-1185">Reference proteome</keyword>